<dbReference type="EMBL" id="JAUDZG010000004">
    <property type="protein sequence ID" value="KAK3305034.1"/>
    <property type="molecule type" value="Genomic_DNA"/>
</dbReference>
<protein>
    <submittedName>
        <fullName evidence="1">Uncharacterized protein</fullName>
    </submittedName>
</protein>
<name>A0AAJ0GRY9_9PEZI</name>
<evidence type="ECO:0000313" key="2">
    <source>
        <dbReference type="Proteomes" id="UP001273166"/>
    </source>
</evidence>
<dbReference type="AlphaFoldDB" id="A0AAJ0GRY9"/>
<dbReference type="Proteomes" id="UP001273166">
    <property type="component" value="Unassembled WGS sequence"/>
</dbReference>
<dbReference type="GeneID" id="87881225"/>
<organism evidence="1 2">
    <name type="scientific">Chaetomium strumarium</name>
    <dbReference type="NCBI Taxonomy" id="1170767"/>
    <lineage>
        <taxon>Eukaryota</taxon>
        <taxon>Fungi</taxon>
        <taxon>Dikarya</taxon>
        <taxon>Ascomycota</taxon>
        <taxon>Pezizomycotina</taxon>
        <taxon>Sordariomycetes</taxon>
        <taxon>Sordariomycetidae</taxon>
        <taxon>Sordariales</taxon>
        <taxon>Chaetomiaceae</taxon>
        <taxon>Chaetomium</taxon>
    </lineage>
</organism>
<reference evidence="1" key="1">
    <citation type="journal article" date="2023" name="Mol. Phylogenet. Evol.">
        <title>Genome-scale phylogeny and comparative genomics of the fungal order Sordariales.</title>
        <authorList>
            <person name="Hensen N."/>
            <person name="Bonometti L."/>
            <person name="Westerberg I."/>
            <person name="Brannstrom I.O."/>
            <person name="Guillou S."/>
            <person name="Cros-Aarteil S."/>
            <person name="Calhoun S."/>
            <person name="Haridas S."/>
            <person name="Kuo A."/>
            <person name="Mondo S."/>
            <person name="Pangilinan J."/>
            <person name="Riley R."/>
            <person name="LaButti K."/>
            <person name="Andreopoulos B."/>
            <person name="Lipzen A."/>
            <person name="Chen C."/>
            <person name="Yan M."/>
            <person name="Daum C."/>
            <person name="Ng V."/>
            <person name="Clum A."/>
            <person name="Steindorff A."/>
            <person name="Ohm R.A."/>
            <person name="Martin F."/>
            <person name="Silar P."/>
            <person name="Natvig D.O."/>
            <person name="Lalanne C."/>
            <person name="Gautier V."/>
            <person name="Ament-Velasquez S.L."/>
            <person name="Kruys A."/>
            <person name="Hutchinson M.I."/>
            <person name="Powell A.J."/>
            <person name="Barry K."/>
            <person name="Miller A.N."/>
            <person name="Grigoriev I.V."/>
            <person name="Debuchy R."/>
            <person name="Gladieux P."/>
            <person name="Hiltunen Thoren M."/>
            <person name="Johannesson H."/>
        </authorList>
    </citation>
    <scope>NUCLEOTIDE SEQUENCE</scope>
    <source>
        <strain evidence="1">CBS 333.67</strain>
    </source>
</reference>
<accession>A0AAJ0GRY9</accession>
<dbReference type="PANTHER" id="PTHR33112:SF9">
    <property type="entry name" value="HETEROKARYON INCOMPATIBILITY DOMAIN-CONTAINING PROTEIN"/>
    <property type="match status" value="1"/>
</dbReference>
<keyword evidence="2" id="KW-1185">Reference proteome</keyword>
<reference evidence="1" key="2">
    <citation type="submission" date="2023-06" db="EMBL/GenBank/DDBJ databases">
        <authorList>
            <consortium name="Lawrence Berkeley National Laboratory"/>
            <person name="Mondo S.J."/>
            <person name="Hensen N."/>
            <person name="Bonometti L."/>
            <person name="Westerberg I."/>
            <person name="Brannstrom I.O."/>
            <person name="Guillou S."/>
            <person name="Cros-Aarteil S."/>
            <person name="Calhoun S."/>
            <person name="Haridas S."/>
            <person name="Kuo A."/>
            <person name="Pangilinan J."/>
            <person name="Riley R."/>
            <person name="Labutti K."/>
            <person name="Andreopoulos B."/>
            <person name="Lipzen A."/>
            <person name="Chen C."/>
            <person name="Yanf M."/>
            <person name="Daum C."/>
            <person name="Ng V."/>
            <person name="Clum A."/>
            <person name="Steindorff A."/>
            <person name="Ohm R."/>
            <person name="Martin F."/>
            <person name="Silar P."/>
            <person name="Natvig D."/>
            <person name="Lalanne C."/>
            <person name="Gautier V."/>
            <person name="Ament-Velasquez S.L."/>
            <person name="Kruys A."/>
            <person name="Hutchinson M.I."/>
            <person name="Powell A.J."/>
            <person name="Barry K."/>
            <person name="Miller A.N."/>
            <person name="Grigoriev I.V."/>
            <person name="Debuchy R."/>
            <person name="Gladieux P."/>
            <person name="Thoren M.H."/>
            <person name="Johannesson H."/>
        </authorList>
    </citation>
    <scope>NUCLEOTIDE SEQUENCE</scope>
    <source>
        <strain evidence="1">CBS 333.67</strain>
    </source>
</reference>
<dbReference type="PANTHER" id="PTHR33112">
    <property type="entry name" value="DOMAIN PROTEIN, PUTATIVE-RELATED"/>
    <property type="match status" value="1"/>
</dbReference>
<gene>
    <name evidence="1" type="ORF">B0T15DRAFT_187276</name>
</gene>
<comment type="caution">
    <text evidence="1">The sequence shown here is derived from an EMBL/GenBank/DDBJ whole genome shotgun (WGS) entry which is preliminary data.</text>
</comment>
<proteinExistence type="predicted"/>
<evidence type="ECO:0000313" key="1">
    <source>
        <dbReference type="EMBL" id="KAK3305034.1"/>
    </source>
</evidence>
<sequence length="131" mass="14614">MWRLRMATLTSNDCPCRPGNSRPPRPGHGSYRLEVLVGLCNDRLARCSAVRDSLIVEEPCGKLHQTITQFEEDKLPAIAAIAEKFSPSFGGGYLAGLWRQYLVQDLLWYPSSTDEAPGPRFTGHGPTWPWA</sequence>
<dbReference type="RefSeq" id="XP_062720814.1">
    <property type="nucleotide sequence ID" value="XM_062862396.1"/>
</dbReference>